<organism evidence="5 6">
    <name type="scientific">Pristionchus fissidentatus</name>
    <dbReference type="NCBI Taxonomy" id="1538716"/>
    <lineage>
        <taxon>Eukaryota</taxon>
        <taxon>Metazoa</taxon>
        <taxon>Ecdysozoa</taxon>
        <taxon>Nematoda</taxon>
        <taxon>Chromadorea</taxon>
        <taxon>Rhabditida</taxon>
        <taxon>Rhabditina</taxon>
        <taxon>Diplogasteromorpha</taxon>
        <taxon>Diplogasteroidea</taxon>
        <taxon>Neodiplogasteridae</taxon>
        <taxon>Pristionchus</taxon>
    </lineage>
</organism>
<dbReference type="InterPro" id="IPR015943">
    <property type="entry name" value="WD40/YVTN_repeat-like_dom_sf"/>
</dbReference>
<dbReference type="GO" id="GO:0045214">
    <property type="term" value="P:sarcomere organization"/>
    <property type="evidence" value="ECO:0007669"/>
    <property type="project" value="TreeGrafter"/>
</dbReference>
<dbReference type="AlphaFoldDB" id="A0AAV5WQT5"/>
<sequence>RMAEPTLVASSIIPSLPRSERGRPASIHVSSQNDLFVFPSAKVVNLLQVSDLSVVHIFRDHRFDTTGVRFSPNGQLVASGDCGGELFVWEAAAPFAMKYKHTIGGEIANIAWSPDGSKIAVVGDGRPVYFDLKTSSSGADLTCHSRRIESIAIHPIEKTKLILMASHDSRVSVFDNSNGGYRPKYSQLLTVHNKEVYSVCFNDDGSLFASGGADGRIAVYETATKTKIAERQHDRSITSTVFLSVPCLDSSSGDAAEDIKQTRELLVYASTDGTIRALGVPDAELRDENGQWEELVEEWEVKDHGSTVSQRLALSASSAAGCILAVNSNGRLDKLCASSGSLLASLNGHKGHLKAIDIENEVVVTGDNTGRLCIDRGSGVEPFGVENNMAIRGVSILPSEGVVLSFRVNNQMECVSLSDGAVLFSSPLPSEPRSISKGRDTVAVLCHKHLLMVCRKTRAIVLEQELSMDPTAISLHMDGSEVAVGDATGAVTVYSVTDSTLCVTQTLKVKRAVSAMAYSADCSHLAVADSSRYVSVYDRANWSLMADDWRMHNASIKTLAWSPDGNNLATGAVDRSLIVWALPVGDKKRDPIVQKSGHIPEALKWLSSKEVVTVGEDGCRIHWRLE</sequence>
<dbReference type="GO" id="GO:0030042">
    <property type="term" value="P:actin filament depolymerization"/>
    <property type="evidence" value="ECO:0007669"/>
    <property type="project" value="TreeGrafter"/>
</dbReference>
<gene>
    <name evidence="5" type="ORF">PFISCL1PPCAC_23469</name>
</gene>
<keyword evidence="1 4" id="KW-0853">WD repeat</keyword>
<dbReference type="Proteomes" id="UP001432322">
    <property type="component" value="Unassembled WGS sequence"/>
</dbReference>
<evidence type="ECO:0000256" key="3">
    <source>
        <dbReference type="ARBA" id="ARBA00038366"/>
    </source>
</evidence>
<dbReference type="InterPro" id="IPR001680">
    <property type="entry name" value="WD40_rpt"/>
</dbReference>
<name>A0AAV5WQT5_9BILA</name>
<comment type="caution">
    <text evidence="5">The sequence shown here is derived from an EMBL/GenBank/DDBJ whole genome shotgun (WGS) entry which is preliminary data.</text>
</comment>
<reference evidence="5" key="1">
    <citation type="submission" date="2023-10" db="EMBL/GenBank/DDBJ databases">
        <title>Genome assembly of Pristionchus species.</title>
        <authorList>
            <person name="Yoshida K."/>
            <person name="Sommer R.J."/>
        </authorList>
    </citation>
    <scope>NUCLEOTIDE SEQUENCE</scope>
    <source>
        <strain evidence="5">RS5133</strain>
    </source>
</reference>
<dbReference type="GO" id="GO:0040011">
    <property type="term" value="P:locomotion"/>
    <property type="evidence" value="ECO:0007669"/>
    <property type="project" value="TreeGrafter"/>
</dbReference>
<keyword evidence="6" id="KW-1185">Reference proteome</keyword>
<dbReference type="InterPro" id="IPR036322">
    <property type="entry name" value="WD40_repeat_dom_sf"/>
</dbReference>
<dbReference type="Pfam" id="PF00400">
    <property type="entry name" value="WD40"/>
    <property type="match status" value="3"/>
</dbReference>
<dbReference type="InterPro" id="IPR011659">
    <property type="entry name" value="WD40"/>
</dbReference>
<dbReference type="PROSITE" id="PS50294">
    <property type="entry name" value="WD_REPEATS_REGION"/>
    <property type="match status" value="2"/>
</dbReference>
<dbReference type="Gene3D" id="2.130.10.10">
    <property type="entry name" value="YVTN repeat-like/Quinoprotein amine dehydrogenase"/>
    <property type="match status" value="2"/>
</dbReference>
<dbReference type="SUPFAM" id="SSF50978">
    <property type="entry name" value="WD40 repeat-like"/>
    <property type="match status" value="2"/>
</dbReference>
<comment type="similarity">
    <text evidence="3">Belongs to the WD repeat AIP1 family.</text>
</comment>
<feature type="repeat" description="WD" evidence="4">
    <location>
        <begin position="549"/>
        <end position="590"/>
    </location>
</feature>
<evidence type="ECO:0000313" key="6">
    <source>
        <dbReference type="Proteomes" id="UP001432322"/>
    </source>
</evidence>
<dbReference type="PANTHER" id="PTHR19856:SF0">
    <property type="entry name" value="WD REPEAT-CONTAINING PROTEIN 1"/>
    <property type="match status" value="1"/>
</dbReference>
<proteinExistence type="inferred from homology"/>
<feature type="non-terminal residue" evidence="5">
    <location>
        <position position="1"/>
    </location>
</feature>
<accession>A0AAV5WQT5</accession>
<dbReference type="PANTHER" id="PTHR19856">
    <property type="entry name" value="WD-REPEATCONTAINING PROTEIN WDR1"/>
    <property type="match status" value="1"/>
</dbReference>
<dbReference type="Pfam" id="PF07676">
    <property type="entry name" value="PD40"/>
    <property type="match status" value="1"/>
</dbReference>
<protein>
    <recommendedName>
        <fullName evidence="7">Anaphase-promoting complex subunit 4 WD40 domain-containing protein</fullName>
    </recommendedName>
</protein>
<keyword evidence="2" id="KW-0677">Repeat</keyword>
<evidence type="ECO:0000256" key="1">
    <source>
        <dbReference type="ARBA" id="ARBA00022574"/>
    </source>
</evidence>
<dbReference type="EMBL" id="BTSY01000006">
    <property type="protein sequence ID" value="GMT32172.1"/>
    <property type="molecule type" value="Genomic_DNA"/>
</dbReference>
<dbReference type="GO" id="GO:0051015">
    <property type="term" value="F:actin filament binding"/>
    <property type="evidence" value="ECO:0007669"/>
    <property type="project" value="TreeGrafter"/>
</dbReference>
<evidence type="ECO:0000313" key="5">
    <source>
        <dbReference type="EMBL" id="GMT32172.1"/>
    </source>
</evidence>
<evidence type="ECO:0000256" key="4">
    <source>
        <dbReference type="PROSITE-ProRule" id="PRU00221"/>
    </source>
</evidence>
<dbReference type="GO" id="GO:0030864">
    <property type="term" value="C:cortical actin cytoskeleton"/>
    <property type="evidence" value="ECO:0007669"/>
    <property type="project" value="TreeGrafter"/>
</dbReference>
<feature type="repeat" description="WD" evidence="4">
    <location>
        <begin position="189"/>
        <end position="230"/>
    </location>
</feature>
<feature type="repeat" description="WD" evidence="4">
    <location>
        <begin position="58"/>
        <end position="90"/>
    </location>
</feature>
<evidence type="ECO:0000256" key="2">
    <source>
        <dbReference type="ARBA" id="ARBA00022737"/>
    </source>
</evidence>
<dbReference type="PROSITE" id="PS50082">
    <property type="entry name" value="WD_REPEATS_2"/>
    <property type="match status" value="3"/>
</dbReference>
<evidence type="ECO:0008006" key="7">
    <source>
        <dbReference type="Google" id="ProtNLM"/>
    </source>
</evidence>
<dbReference type="SMART" id="SM00320">
    <property type="entry name" value="WD40"/>
    <property type="match status" value="9"/>
</dbReference>